<evidence type="ECO:0000313" key="2">
    <source>
        <dbReference type="EMBL" id="GMR61781.1"/>
    </source>
</evidence>
<dbReference type="AlphaFoldDB" id="A0AAN5DEZ4"/>
<reference evidence="3" key="1">
    <citation type="submission" date="2022-10" db="EMBL/GenBank/DDBJ databases">
        <title>Genome assembly of Pristionchus species.</title>
        <authorList>
            <person name="Yoshida K."/>
            <person name="Sommer R.J."/>
        </authorList>
    </citation>
    <scope>NUCLEOTIDE SEQUENCE [LARGE SCALE GENOMIC DNA]</scope>
    <source>
        <strain evidence="3">RS5460</strain>
    </source>
</reference>
<gene>
    <name evidence="2" type="ORF">PMAYCL1PPCAC_31976</name>
</gene>
<comment type="caution">
    <text evidence="2">The sequence shown here is derived from an EMBL/GenBank/DDBJ whole genome shotgun (WGS) entry which is preliminary data.</text>
</comment>
<evidence type="ECO:0000313" key="3">
    <source>
        <dbReference type="Proteomes" id="UP001328107"/>
    </source>
</evidence>
<keyword evidence="3" id="KW-1185">Reference proteome</keyword>
<evidence type="ECO:0000256" key="1">
    <source>
        <dbReference type="SAM" id="MobiDB-lite"/>
    </source>
</evidence>
<feature type="non-terminal residue" evidence="2">
    <location>
        <position position="73"/>
    </location>
</feature>
<accession>A0AAN5DEZ4</accession>
<dbReference type="Proteomes" id="UP001328107">
    <property type="component" value="Unassembled WGS sequence"/>
</dbReference>
<name>A0AAN5DEZ4_9BILA</name>
<feature type="region of interest" description="Disordered" evidence="1">
    <location>
        <begin position="1"/>
        <end position="39"/>
    </location>
</feature>
<sequence length="73" mass="7561">MFVQGLSLSEARRGAKSVCGRSQITGRQQGGGRAPSSAISDQCQSNSSQCFCAVGSKSARFSMLTTRLSQGGT</sequence>
<organism evidence="2 3">
    <name type="scientific">Pristionchus mayeri</name>
    <dbReference type="NCBI Taxonomy" id="1317129"/>
    <lineage>
        <taxon>Eukaryota</taxon>
        <taxon>Metazoa</taxon>
        <taxon>Ecdysozoa</taxon>
        <taxon>Nematoda</taxon>
        <taxon>Chromadorea</taxon>
        <taxon>Rhabditida</taxon>
        <taxon>Rhabditina</taxon>
        <taxon>Diplogasteromorpha</taxon>
        <taxon>Diplogasteroidea</taxon>
        <taxon>Neodiplogasteridae</taxon>
        <taxon>Pristionchus</taxon>
    </lineage>
</organism>
<proteinExistence type="predicted"/>
<dbReference type="EMBL" id="BTRK01000006">
    <property type="protein sequence ID" value="GMR61781.1"/>
    <property type="molecule type" value="Genomic_DNA"/>
</dbReference>
<protein>
    <submittedName>
        <fullName evidence="2">Uncharacterized protein</fullName>
    </submittedName>
</protein>